<organism evidence="1 2">
    <name type="scientific">Rhynchosporium graminicola</name>
    <dbReference type="NCBI Taxonomy" id="2792576"/>
    <lineage>
        <taxon>Eukaryota</taxon>
        <taxon>Fungi</taxon>
        <taxon>Dikarya</taxon>
        <taxon>Ascomycota</taxon>
        <taxon>Pezizomycotina</taxon>
        <taxon>Leotiomycetes</taxon>
        <taxon>Helotiales</taxon>
        <taxon>Ploettnerulaceae</taxon>
        <taxon>Rhynchosporium</taxon>
    </lineage>
</organism>
<evidence type="ECO:0000313" key="1">
    <source>
        <dbReference type="EMBL" id="CZT05012.1"/>
    </source>
</evidence>
<dbReference type="Proteomes" id="UP000178129">
    <property type="component" value="Unassembled WGS sequence"/>
</dbReference>
<sequence length="80" mass="8843">MSELATVSRINRTLPSLYCLESQQELTSNPLIGTSLIMGRNLLGLPNRQPGDRQVTHLSKLKPLLDGTRSITLRQRGASE</sequence>
<evidence type="ECO:0000313" key="2">
    <source>
        <dbReference type="Proteomes" id="UP000178129"/>
    </source>
</evidence>
<keyword evidence="2" id="KW-1185">Reference proteome</keyword>
<dbReference type="InParanoid" id="A0A1E1L3C4"/>
<gene>
    <name evidence="1" type="ORF">RCO7_14802</name>
</gene>
<comment type="caution">
    <text evidence="1">The sequence shown here is derived from an EMBL/GenBank/DDBJ whole genome shotgun (WGS) entry which is preliminary data.</text>
</comment>
<proteinExistence type="predicted"/>
<dbReference type="EMBL" id="FJUW01000033">
    <property type="protein sequence ID" value="CZT05012.1"/>
    <property type="molecule type" value="Genomic_DNA"/>
</dbReference>
<dbReference type="AlphaFoldDB" id="A0A1E1L3C4"/>
<reference evidence="2" key="1">
    <citation type="submission" date="2016-03" db="EMBL/GenBank/DDBJ databases">
        <authorList>
            <person name="Ploux O."/>
        </authorList>
    </citation>
    <scope>NUCLEOTIDE SEQUENCE [LARGE SCALE GENOMIC DNA]</scope>
    <source>
        <strain evidence="2">UK7</strain>
    </source>
</reference>
<protein>
    <submittedName>
        <fullName evidence="1">Uncharacterized protein</fullName>
    </submittedName>
</protein>
<accession>A0A1E1L3C4</accession>
<name>A0A1E1L3C4_9HELO</name>